<protein>
    <submittedName>
        <fullName evidence="1">Uncharacterized protein</fullName>
    </submittedName>
</protein>
<sequence>MDAEASSSTKAMETRLTSVEKSVGEIQGELGEIRSMRGEILQNLNINSETNREYAELAPNKGSQIQERQDLGNDKAANFNFSLNEGKNLTRNPGKHKIVEDPYQELKMKTGQNPRNLYHARF</sequence>
<name>A0A9I9CFQ2_CUCME</name>
<accession>A0A9I9CFQ2</accession>
<reference evidence="1" key="1">
    <citation type="submission" date="2023-03" db="UniProtKB">
        <authorList>
            <consortium name="EnsemblPlants"/>
        </authorList>
    </citation>
    <scope>IDENTIFICATION</scope>
</reference>
<dbReference type="Gramene" id="MELO3C002884.2.1">
    <property type="protein sequence ID" value="MELO3C002884.2.1"/>
    <property type="gene ID" value="MELO3C002884.2"/>
</dbReference>
<organism evidence="1">
    <name type="scientific">Cucumis melo</name>
    <name type="common">Muskmelon</name>
    <dbReference type="NCBI Taxonomy" id="3656"/>
    <lineage>
        <taxon>Eukaryota</taxon>
        <taxon>Viridiplantae</taxon>
        <taxon>Streptophyta</taxon>
        <taxon>Embryophyta</taxon>
        <taxon>Tracheophyta</taxon>
        <taxon>Spermatophyta</taxon>
        <taxon>Magnoliopsida</taxon>
        <taxon>eudicotyledons</taxon>
        <taxon>Gunneridae</taxon>
        <taxon>Pentapetalae</taxon>
        <taxon>rosids</taxon>
        <taxon>fabids</taxon>
        <taxon>Cucurbitales</taxon>
        <taxon>Cucurbitaceae</taxon>
        <taxon>Benincaseae</taxon>
        <taxon>Cucumis</taxon>
    </lineage>
</organism>
<proteinExistence type="predicted"/>
<dbReference type="AlphaFoldDB" id="A0A9I9CFQ2"/>
<dbReference type="EnsemblPlants" id="MELO3C002884.2.1">
    <property type="protein sequence ID" value="MELO3C002884.2.1"/>
    <property type="gene ID" value="MELO3C002884.2"/>
</dbReference>
<evidence type="ECO:0000313" key="1">
    <source>
        <dbReference type="EnsemblPlants" id="MELO3C002884.2.1"/>
    </source>
</evidence>